<organism evidence="2 3">
    <name type="scientific">Arabidopsis suecica</name>
    <name type="common">Swedish thale-cress</name>
    <name type="synonym">Cardaminopsis suecica</name>
    <dbReference type="NCBI Taxonomy" id="45249"/>
    <lineage>
        <taxon>Eukaryota</taxon>
        <taxon>Viridiplantae</taxon>
        <taxon>Streptophyta</taxon>
        <taxon>Embryophyta</taxon>
        <taxon>Tracheophyta</taxon>
        <taxon>Spermatophyta</taxon>
        <taxon>Magnoliopsida</taxon>
        <taxon>eudicotyledons</taxon>
        <taxon>Gunneridae</taxon>
        <taxon>Pentapetalae</taxon>
        <taxon>rosids</taxon>
        <taxon>malvids</taxon>
        <taxon>Brassicales</taxon>
        <taxon>Brassicaceae</taxon>
        <taxon>Camelineae</taxon>
        <taxon>Arabidopsis</taxon>
    </lineage>
</organism>
<dbReference type="InterPro" id="IPR006527">
    <property type="entry name" value="F-box-assoc_dom_typ1"/>
</dbReference>
<dbReference type="Pfam" id="PF00646">
    <property type="entry name" value="F-box"/>
    <property type="match status" value="2"/>
</dbReference>
<dbReference type="CDD" id="cd22157">
    <property type="entry name" value="F-box_AtFBW1-like"/>
    <property type="match status" value="1"/>
</dbReference>
<comment type="caution">
    <text evidence="2">The sequence shown here is derived from an EMBL/GenBank/DDBJ whole genome shotgun (WGS) entry which is preliminary data.</text>
</comment>
<evidence type="ECO:0000313" key="2">
    <source>
        <dbReference type="EMBL" id="KAG7599674.1"/>
    </source>
</evidence>
<proteinExistence type="predicted"/>
<dbReference type="NCBIfam" id="TIGR01640">
    <property type="entry name" value="F_box_assoc_1"/>
    <property type="match status" value="1"/>
</dbReference>
<accession>A0A8T2CS07</accession>
<dbReference type="OrthoDB" id="1023685at2759"/>
<dbReference type="AlphaFoldDB" id="A0A8T2CS07"/>
<dbReference type="InterPro" id="IPR001810">
    <property type="entry name" value="F-box_dom"/>
</dbReference>
<reference evidence="2 3" key="1">
    <citation type="submission" date="2020-12" db="EMBL/GenBank/DDBJ databases">
        <title>Concerted genomic and epigenomic changes stabilize Arabidopsis allopolyploids.</title>
        <authorList>
            <person name="Chen Z."/>
        </authorList>
    </citation>
    <scope>NUCLEOTIDE SEQUENCE [LARGE SCALE GENOMIC DNA]</scope>
    <source>
        <strain evidence="2">As9502</strain>
        <tissue evidence="2">Leaf</tissue>
    </source>
</reference>
<dbReference type="PROSITE" id="PS50181">
    <property type="entry name" value="FBOX"/>
    <property type="match status" value="1"/>
</dbReference>
<dbReference type="Proteomes" id="UP000694251">
    <property type="component" value="Chromosome 6"/>
</dbReference>
<feature type="domain" description="F-box" evidence="1">
    <location>
        <begin position="51"/>
        <end position="97"/>
    </location>
</feature>
<sequence>MAPEKKLPCDLKLIEETLSRIPPESLVRLRTVSKKWNALFDDKMFINNHKMAHEEKLPCELIEETLSRVPPESLVRFRTVSKKWNALFDDKMFINNHKMTFRFILATNSKFYSVSITPKIEVRELTLDIPGLESHKPKDLIDCNGFLLCGMDKEAVVWNPWLRQTRLMKLEVNQPSLCFNGIGYEYDNMRLEGSGYKTLVSYRNELNPTRSVWKIHDFASNSWKDKELVFSGSSGISLLASSSVSLNGILYWVASFLKNNSSFVLVYFNFSNEKVYKFSDLPCGENHHSDVIVLRIFMEDRFSLLKQCHLTKKIEIWVTKNQIKNCCSGDVEWMNFMEVSTPNLPDLVKPSYFIDHKNLVVCSCDETGQAWIYVMGDNKLISKSQIDSVVDPWPLHCTCFPSLVPVPRSQTKEAALQV</sequence>
<dbReference type="SMART" id="SM00256">
    <property type="entry name" value="FBOX"/>
    <property type="match status" value="2"/>
</dbReference>
<keyword evidence="3" id="KW-1185">Reference proteome</keyword>
<protein>
    <submittedName>
        <fullName evidence="2">F-box-like domain superfamily</fullName>
    </submittedName>
</protein>
<dbReference type="InterPro" id="IPR050796">
    <property type="entry name" value="SCF_F-box_component"/>
</dbReference>
<dbReference type="PANTHER" id="PTHR31672:SF13">
    <property type="entry name" value="F-BOX PROTEIN CPR30-LIKE"/>
    <property type="match status" value="1"/>
</dbReference>
<evidence type="ECO:0000259" key="1">
    <source>
        <dbReference type="PROSITE" id="PS50181"/>
    </source>
</evidence>
<dbReference type="EMBL" id="JAEFBJ010000006">
    <property type="protein sequence ID" value="KAG7599674.1"/>
    <property type="molecule type" value="Genomic_DNA"/>
</dbReference>
<dbReference type="InterPro" id="IPR017451">
    <property type="entry name" value="F-box-assoc_interact_dom"/>
</dbReference>
<evidence type="ECO:0000313" key="3">
    <source>
        <dbReference type="Proteomes" id="UP000694251"/>
    </source>
</evidence>
<name>A0A8T2CS07_ARASU</name>
<gene>
    <name evidence="2" type="ORF">ISN44_As06g038470</name>
</gene>
<dbReference type="Pfam" id="PF07734">
    <property type="entry name" value="FBA_1"/>
    <property type="match status" value="1"/>
</dbReference>
<dbReference type="PANTHER" id="PTHR31672">
    <property type="entry name" value="BNACNNG10540D PROTEIN"/>
    <property type="match status" value="1"/>
</dbReference>